<keyword evidence="3" id="KW-1003">Cell membrane</keyword>
<feature type="transmembrane region" description="Helical" evidence="7">
    <location>
        <begin position="103"/>
        <end position="127"/>
    </location>
</feature>
<dbReference type="PANTHER" id="PTHR43414:SF6">
    <property type="entry name" value="MULTIDRUG RESISTANCE PROTEIN MDTG"/>
    <property type="match status" value="1"/>
</dbReference>
<feature type="transmembrane region" description="Helical" evidence="7">
    <location>
        <begin position="206"/>
        <end position="227"/>
    </location>
</feature>
<comment type="caution">
    <text evidence="9">The sequence shown here is derived from an EMBL/GenBank/DDBJ whole genome shotgun (WGS) entry which is preliminary data.</text>
</comment>
<evidence type="ECO:0000256" key="6">
    <source>
        <dbReference type="ARBA" id="ARBA00023136"/>
    </source>
</evidence>
<feature type="transmembrane region" description="Helical" evidence="7">
    <location>
        <begin position="340"/>
        <end position="364"/>
    </location>
</feature>
<dbReference type="PANTHER" id="PTHR43414">
    <property type="entry name" value="MULTIDRUG RESISTANCE PROTEIN MDTG"/>
    <property type="match status" value="1"/>
</dbReference>
<dbReference type="RefSeq" id="WP_159822750.1">
    <property type="nucleotide sequence ID" value="NZ_CABWNB010000002.1"/>
</dbReference>
<keyword evidence="6 7" id="KW-0472">Membrane</keyword>
<reference evidence="9 10" key="1">
    <citation type="submission" date="2020-08" db="EMBL/GenBank/DDBJ databases">
        <title>Genomic Encyclopedia of Type Strains, Phase IV (KMG-IV): sequencing the most valuable type-strain genomes for metagenomic binning, comparative biology and taxonomic classification.</title>
        <authorList>
            <person name="Goeker M."/>
        </authorList>
    </citation>
    <scope>NUCLEOTIDE SEQUENCE [LARGE SCALE GENOMIC DNA]</scope>
    <source>
        <strain evidence="9 10">DSM 21255</strain>
    </source>
</reference>
<evidence type="ECO:0000256" key="4">
    <source>
        <dbReference type="ARBA" id="ARBA00022692"/>
    </source>
</evidence>
<feature type="transmembrane region" description="Helical" evidence="7">
    <location>
        <begin position="247"/>
        <end position="270"/>
    </location>
</feature>
<name>A0A841R1Y4_9FIRM</name>
<dbReference type="GO" id="GO:0005886">
    <property type="term" value="C:plasma membrane"/>
    <property type="evidence" value="ECO:0007669"/>
    <property type="project" value="UniProtKB-SubCell"/>
</dbReference>
<dbReference type="PRINTS" id="PR01035">
    <property type="entry name" value="TCRTETA"/>
</dbReference>
<dbReference type="GO" id="GO:0022857">
    <property type="term" value="F:transmembrane transporter activity"/>
    <property type="evidence" value="ECO:0007669"/>
    <property type="project" value="InterPro"/>
</dbReference>
<sequence length="399" mass="43190">MELWRKNLYYLVAVQILAGTSIIGLISFVPLFVHELGVTDPGAAGMWAGLITGVTSFTAALANPYWGAYGDRKGHKRILLQILAALTVVLTLMSLVQTPFQLLLLRAIQGCVGGFIAAGLAMVAIITPEKYSTYALGTYQTGIVLGATIGPVFGGILADVIGYRETFLCFAALLALGYLVTRRFIHEDFQPKPQKAKESIIKNVGYFFSLPIVRLMMLIQFFVNFALTGLGPILPLYVKGMVGDTAVLASISGIILAIGGVASATTSLNMGRIIQWLSHREVLLIGSFLAGLFFIAQYFAPNVWWLGLFRFFNGAAIGCLMPSANAIIARSVPDEKRGIAFGVTSSFSLMGNVFGPMVSGYLAMTLGLSSVFWSTALAFFLITAMVYTQLSEKYIQKYF</sequence>
<feature type="transmembrane region" description="Helical" evidence="7">
    <location>
        <begin position="139"/>
        <end position="161"/>
    </location>
</feature>
<keyword evidence="2" id="KW-0813">Transport</keyword>
<protein>
    <submittedName>
        <fullName evidence="9">DHA1 family multidrug resistance protein-like MFS transporter</fullName>
    </submittedName>
</protein>
<feature type="transmembrane region" description="Helical" evidence="7">
    <location>
        <begin position="45"/>
        <end position="66"/>
    </location>
</feature>
<evidence type="ECO:0000313" key="9">
    <source>
        <dbReference type="EMBL" id="MBB6477796.1"/>
    </source>
</evidence>
<dbReference type="EMBL" id="JACHHI010000003">
    <property type="protein sequence ID" value="MBB6477796.1"/>
    <property type="molecule type" value="Genomic_DNA"/>
</dbReference>
<dbReference type="Pfam" id="PF07690">
    <property type="entry name" value="MFS_1"/>
    <property type="match status" value="1"/>
</dbReference>
<dbReference type="Proteomes" id="UP000591941">
    <property type="component" value="Unassembled WGS sequence"/>
</dbReference>
<keyword evidence="5 7" id="KW-1133">Transmembrane helix</keyword>
<organism evidence="9 10">
    <name type="scientific">Negativicoccus succinicivorans</name>
    <dbReference type="NCBI Taxonomy" id="620903"/>
    <lineage>
        <taxon>Bacteria</taxon>
        <taxon>Bacillati</taxon>
        <taxon>Bacillota</taxon>
        <taxon>Negativicutes</taxon>
        <taxon>Veillonellales</taxon>
        <taxon>Veillonellaceae</taxon>
        <taxon>Negativicoccus</taxon>
    </lineage>
</organism>
<feature type="transmembrane region" description="Helical" evidence="7">
    <location>
        <begin position="306"/>
        <end position="328"/>
    </location>
</feature>
<dbReference type="InterPro" id="IPR001958">
    <property type="entry name" value="Tet-R_TetA/multi-R_MdtG-like"/>
</dbReference>
<feature type="domain" description="Major facilitator superfamily (MFS) profile" evidence="8">
    <location>
        <begin position="7"/>
        <end position="394"/>
    </location>
</feature>
<feature type="transmembrane region" description="Helical" evidence="7">
    <location>
        <begin position="7"/>
        <end position="33"/>
    </location>
</feature>
<evidence type="ECO:0000256" key="1">
    <source>
        <dbReference type="ARBA" id="ARBA00004651"/>
    </source>
</evidence>
<gene>
    <name evidence="9" type="ORF">HNR45_000829</name>
</gene>
<feature type="transmembrane region" description="Helical" evidence="7">
    <location>
        <begin position="370"/>
        <end position="390"/>
    </location>
</feature>
<evidence type="ECO:0000256" key="7">
    <source>
        <dbReference type="SAM" id="Phobius"/>
    </source>
</evidence>
<accession>A0A841R1Y4</accession>
<dbReference type="SUPFAM" id="SSF103473">
    <property type="entry name" value="MFS general substrate transporter"/>
    <property type="match status" value="1"/>
</dbReference>
<dbReference type="AlphaFoldDB" id="A0A841R1Y4"/>
<evidence type="ECO:0000256" key="2">
    <source>
        <dbReference type="ARBA" id="ARBA00022448"/>
    </source>
</evidence>
<dbReference type="InterPro" id="IPR020846">
    <property type="entry name" value="MFS_dom"/>
</dbReference>
<dbReference type="PROSITE" id="PS50850">
    <property type="entry name" value="MFS"/>
    <property type="match status" value="1"/>
</dbReference>
<evidence type="ECO:0000313" key="10">
    <source>
        <dbReference type="Proteomes" id="UP000591941"/>
    </source>
</evidence>
<feature type="transmembrane region" description="Helical" evidence="7">
    <location>
        <begin position="78"/>
        <end position="97"/>
    </location>
</feature>
<dbReference type="InterPro" id="IPR036259">
    <property type="entry name" value="MFS_trans_sf"/>
</dbReference>
<evidence type="ECO:0000259" key="8">
    <source>
        <dbReference type="PROSITE" id="PS50850"/>
    </source>
</evidence>
<keyword evidence="4 7" id="KW-0812">Transmembrane</keyword>
<comment type="subcellular location">
    <subcellularLocation>
        <location evidence="1">Cell membrane</location>
        <topology evidence="1">Multi-pass membrane protein</topology>
    </subcellularLocation>
</comment>
<feature type="transmembrane region" description="Helical" evidence="7">
    <location>
        <begin position="167"/>
        <end position="185"/>
    </location>
</feature>
<dbReference type="OrthoDB" id="102502at2"/>
<dbReference type="InterPro" id="IPR011701">
    <property type="entry name" value="MFS"/>
</dbReference>
<dbReference type="Gene3D" id="1.20.1250.20">
    <property type="entry name" value="MFS general substrate transporter like domains"/>
    <property type="match status" value="2"/>
</dbReference>
<evidence type="ECO:0000256" key="5">
    <source>
        <dbReference type="ARBA" id="ARBA00022989"/>
    </source>
</evidence>
<evidence type="ECO:0000256" key="3">
    <source>
        <dbReference type="ARBA" id="ARBA00022475"/>
    </source>
</evidence>
<feature type="transmembrane region" description="Helical" evidence="7">
    <location>
        <begin position="282"/>
        <end position="300"/>
    </location>
</feature>
<keyword evidence="10" id="KW-1185">Reference proteome</keyword>
<proteinExistence type="predicted"/>